<evidence type="ECO:0000313" key="14">
    <source>
        <dbReference type="EMBL" id="TRY18631.1"/>
    </source>
</evidence>
<evidence type="ECO:0000256" key="4">
    <source>
        <dbReference type="ARBA" id="ARBA00022741"/>
    </source>
</evidence>
<keyword evidence="4 10" id="KW-0547">Nucleotide-binding</keyword>
<evidence type="ECO:0000256" key="11">
    <source>
        <dbReference type="PIRSR" id="PIRSR001589-3"/>
    </source>
</evidence>
<dbReference type="RefSeq" id="WP_143937526.1">
    <property type="nucleotide sequence ID" value="NZ_VKKG01000002.1"/>
</dbReference>
<dbReference type="NCBIfam" id="TIGR01536">
    <property type="entry name" value="asn_synth_AEB"/>
    <property type="match status" value="1"/>
</dbReference>
<evidence type="ECO:0000259" key="13">
    <source>
        <dbReference type="PROSITE" id="PS51278"/>
    </source>
</evidence>
<dbReference type="SUPFAM" id="SSF56235">
    <property type="entry name" value="N-terminal nucleophile aminohydrolases (Ntn hydrolases)"/>
    <property type="match status" value="1"/>
</dbReference>
<evidence type="ECO:0000256" key="2">
    <source>
        <dbReference type="ARBA" id="ARBA00005752"/>
    </source>
</evidence>
<dbReference type="Gene3D" id="3.60.20.10">
    <property type="entry name" value="Glutamine Phosphoribosylpyrophosphate, subunit 1, domain 1"/>
    <property type="match status" value="1"/>
</dbReference>
<proteinExistence type="inferred from homology"/>
<feature type="binding site" evidence="10">
    <location>
        <position position="97"/>
    </location>
    <ligand>
        <name>L-glutamine</name>
        <dbReference type="ChEBI" id="CHEBI:58359"/>
    </ligand>
</feature>
<dbReference type="Proteomes" id="UP000317638">
    <property type="component" value="Unassembled WGS sequence"/>
</dbReference>
<evidence type="ECO:0000256" key="7">
    <source>
        <dbReference type="ARBA" id="ARBA00022962"/>
    </source>
</evidence>
<dbReference type="InterPro" id="IPR014729">
    <property type="entry name" value="Rossmann-like_a/b/a_fold"/>
</dbReference>
<dbReference type="PANTHER" id="PTHR43284">
    <property type="entry name" value="ASPARAGINE SYNTHETASE (GLUTAMINE-HYDROLYZING)"/>
    <property type="match status" value="1"/>
</dbReference>
<evidence type="ECO:0000256" key="12">
    <source>
        <dbReference type="SAM" id="MobiDB-lite"/>
    </source>
</evidence>
<dbReference type="GO" id="GO:0006529">
    <property type="term" value="P:asparagine biosynthetic process"/>
    <property type="evidence" value="ECO:0007669"/>
    <property type="project" value="UniProtKB-KW"/>
</dbReference>
<organism evidence="14 15">
    <name type="scientific">Tessaracoccus rhinocerotis</name>
    <dbReference type="NCBI Taxonomy" id="1689449"/>
    <lineage>
        <taxon>Bacteria</taxon>
        <taxon>Bacillati</taxon>
        <taxon>Actinomycetota</taxon>
        <taxon>Actinomycetes</taxon>
        <taxon>Propionibacteriales</taxon>
        <taxon>Propionibacteriaceae</taxon>
        <taxon>Tessaracoccus</taxon>
    </lineage>
</organism>
<keyword evidence="5 10" id="KW-0067">ATP-binding</keyword>
<name>A0A553K1P8_9ACTN</name>
<dbReference type="EMBL" id="VKKG01000002">
    <property type="protein sequence ID" value="TRY18631.1"/>
    <property type="molecule type" value="Genomic_DNA"/>
</dbReference>
<keyword evidence="9" id="KW-0028">Amino-acid biosynthesis</keyword>
<protein>
    <recommendedName>
        <fullName evidence="3">asparagine synthase (glutamine-hydrolyzing)</fullName>
        <ecNumber evidence="3">6.3.5.4</ecNumber>
    </recommendedName>
</protein>
<comment type="caution">
    <text evidence="14">The sequence shown here is derived from an EMBL/GenBank/DDBJ whole genome shotgun (WGS) entry which is preliminary data.</text>
</comment>
<dbReference type="GO" id="GO:0004066">
    <property type="term" value="F:asparagine synthase (glutamine-hydrolyzing) activity"/>
    <property type="evidence" value="ECO:0007669"/>
    <property type="project" value="UniProtKB-EC"/>
</dbReference>
<evidence type="ECO:0000256" key="6">
    <source>
        <dbReference type="ARBA" id="ARBA00022888"/>
    </source>
</evidence>
<evidence type="ECO:0000313" key="15">
    <source>
        <dbReference type="Proteomes" id="UP000317638"/>
    </source>
</evidence>
<keyword evidence="15" id="KW-1185">Reference proteome</keyword>
<comment type="pathway">
    <text evidence="1">Amino-acid biosynthesis; L-asparagine biosynthesis; L-asparagine from L-aspartate (L-Gln route): step 1/1.</text>
</comment>
<feature type="region of interest" description="Disordered" evidence="12">
    <location>
        <begin position="441"/>
        <end position="460"/>
    </location>
</feature>
<evidence type="ECO:0000256" key="9">
    <source>
        <dbReference type="PIRSR" id="PIRSR001589-1"/>
    </source>
</evidence>
<evidence type="ECO:0000256" key="10">
    <source>
        <dbReference type="PIRSR" id="PIRSR001589-2"/>
    </source>
</evidence>
<evidence type="ECO:0000256" key="3">
    <source>
        <dbReference type="ARBA" id="ARBA00012737"/>
    </source>
</evidence>
<comment type="similarity">
    <text evidence="2">Belongs to the asparagine synthetase family.</text>
</comment>
<dbReference type="PANTHER" id="PTHR43284:SF1">
    <property type="entry name" value="ASPARAGINE SYNTHETASE"/>
    <property type="match status" value="1"/>
</dbReference>
<dbReference type="GO" id="GO:0005829">
    <property type="term" value="C:cytosol"/>
    <property type="evidence" value="ECO:0007669"/>
    <property type="project" value="TreeGrafter"/>
</dbReference>
<reference evidence="14 15" key="1">
    <citation type="submission" date="2019-07" db="EMBL/GenBank/DDBJ databases">
        <authorList>
            <person name="Zhou L.-Y."/>
        </authorList>
    </citation>
    <scope>NUCLEOTIDE SEQUENCE [LARGE SCALE GENOMIC DNA]</scope>
    <source>
        <strain evidence="14 15">YIM 101269</strain>
    </source>
</reference>
<sequence>MCGIAGVYHARASGPVDVSRLRIMAEVLAHRGPDDRTTWIQGPLGLAHTRLSIIDVEASRQPMHAVDGSWSLVFNGEIFNYKELRRNLEYPFETDGDTEVLLAGLVLHGISFVKLLRGQFAFAAFHNASGTLHLARDRLGVLPLYYHQAAKGLTFASEAKAINIGFPHEITVDHDSLDAYLTARSVPAPYTLFKGISKLEPGHRAEYHSDGTLTLCRYWEPPPVESSANHRLPTVVDEAEQQIRDAVGAAMVADVPVGAMLSGGVDSSLIVAVMKEIRGDAPIDTFSAGFGDARVDELSWARRVSEHVGTRHHEVEVRAEDFLELWPRLTWHRDAPMSEPADTAVFRLAELARHHVKVVLSGEGGDELFGGYPKYRYASMMSVSAIVPAGLRGEAGRMLESRLPPRLSRARVMLRALAEGSKSQQLAAWFAPFTSSERRVLLGTEPPSGRSRNEPPGADDVDRLLRHDLASWLPDNLLERGDRMCMAASLELRPPLLDHHLVEFAFRLPSKLKVRGGRPKWLLKEVARRYLPTEVVDRRKVGFRVPLDTWLRSDLRESAWDRLTGTGSYVGSIFNRNAVRELLESHERGASNEENRIWTLLSLEVWHETCISGVRNGWKGVA</sequence>
<dbReference type="InterPro" id="IPR051786">
    <property type="entry name" value="ASN_synthetase/amidase"/>
</dbReference>
<feature type="domain" description="Glutamine amidotransferase type-2" evidence="13">
    <location>
        <begin position="2"/>
        <end position="210"/>
    </location>
</feature>
<dbReference type="GO" id="GO:0005524">
    <property type="term" value="F:ATP binding"/>
    <property type="evidence" value="ECO:0007669"/>
    <property type="project" value="UniProtKB-KW"/>
</dbReference>
<dbReference type="PROSITE" id="PS51278">
    <property type="entry name" value="GATASE_TYPE_2"/>
    <property type="match status" value="1"/>
</dbReference>
<dbReference type="EC" id="6.3.5.4" evidence="3"/>
<dbReference type="Gene3D" id="3.40.50.620">
    <property type="entry name" value="HUPs"/>
    <property type="match status" value="1"/>
</dbReference>
<dbReference type="InterPro" id="IPR033738">
    <property type="entry name" value="AsnB_N"/>
</dbReference>
<dbReference type="PIRSF" id="PIRSF001589">
    <property type="entry name" value="Asn_synthetase_glu-h"/>
    <property type="match status" value="1"/>
</dbReference>
<dbReference type="InterPro" id="IPR017932">
    <property type="entry name" value="GATase_2_dom"/>
</dbReference>
<comment type="catalytic activity">
    <reaction evidence="8">
        <text>L-aspartate + L-glutamine + ATP + H2O = L-asparagine + L-glutamate + AMP + diphosphate + H(+)</text>
        <dbReference type="Rhea" id="RHEA:12228"/>
        <dbReference type="ChEBI" id="CHEBI:15377"/>
        <dbReference type="ChEBI" id="CHEBI:15378"/>
        <dbReference type="ChEBI" id="CHEBI:29985"/>
        <dbReference type="ChEBI" id="CHEBI:29991"/>
        <dbReference type="ChEBI" id="CHEBI:30616"/>
        <dbReference type="ChEBI" id="CHEBI:33019"/>
        <dbReference type="ChEBI" id="CHEBI:58048"/>
        <dbReference type="ChEBI" id="CHEBI:58359"/>
        <dbReference type="ChEBI" id="CHEBI:456215"/>
        <dbReference type="EC" id="6.3.5.4"/>
    </reaction>
</comment>
<keyword evidence="7 9" id="KW-0315">Glutamine amidotransferase</keyword>
<feature type="binding site" evidence="10">
    <location>
        <begin position="361"/>
        <end position="362"/>
    </location>
    <ligand>
        <name>ATP</name>
        <dbReference type="ChEBI" id="CHEBI:30616"/>
    </ligand>
</feature>
<dbReference type="InterPro" id="IPR006426">
    <property type="entry name" value="Asn_synth_AEB"/>
</dbReference>
<accession>A0A553K1P8</accession>
<evidence type="ECO:0000256" key="1">
    <source>
        <dbReference type="ARBA" id="ARBA00005187"/>
    </source>
</evidence>
<dbReference type="CDD" id="cd00712">
    <property type="entry name" value="AsnB"/>
    <property type="match status" value="1"/>
</dbReference>
<dbReference type="Pfam" id="PF00733">
    <property type="entry name" value="Asn_synthase"/>
    <property type="match status" value="1"/>
</dbReference>
<dbReference type="AlphaFoldDB" id="A0A553K1P8"/>
<evidence type="ECO:0000256" key="8">
    <source>
        <dbReference type="ARBA" id="ARBA00048741"/>
    </source>
</evidence>
<dbReference type="Pfam" id="PF13537">
    <property type="entry name" value="GATase_7"/>
    <property type="match status" value="1"/>
</dbReference>
<dbReference type="SUPFAM" id="SSF52402">
    <property type="entry name" value="Adenine nucleotide alpha hydrolases-like"/>
    <property type="match status" value="1"/>
</dbReference>
<dbReference type="InterPro" id="IPR029055">
    <property type="entry name" value="Ntn_hydrolases_N"/>
</dbReference>
<dbReference type="OrthoDB" id="9763290at2"/>
<evidence type="ECO:0000256" key="5">
    <source>
        <dbReference type="ARBA" id="ARBA00022840"/>
    </source>
</evidence>
<gene>
    <name evidence="14" type="primary">asnB</name>
    <name evidence="14" type="ORF">FOJ82_05780</name>
</gene>
<keyword evidence="6 9" id="KW-0061">Asparagine biosynthesis</keyword>
<dbReference type="CDD" id="cd01991">
    <property type="entry name" value="Asn_synthase_B_C"/>
    <property type="match status" value="1"/>
</dbReference>
<feature type="site" description="Important for beta-aspartyl-AMP intermediate formation" evidence="11">
    <location>
        <position position="363"/>
    </location>
</feature>
<keyword evidence="14" id="KW-0436">Ligase</keyword>
<dbReference type="InterPro" id="IPR001962">
    <property type="entry name" value="Asn_synthase"/>
</dbReference>
<feature type="active site" description="For GATase activity" evidence="9">
    <location>
        <position position="2"/>
    </location>
</feature>